<protein>
    <submittedName>
        <fullName evidence="1">Uncharacterized protein</fullName>
    </submittedName>
</protein>
<reference evidence="1 2" key="1">
    <citation type="submission" date="2018-02" db="EMBL/GenBank/DDBJ databases">
        <title>The genomes of Aspergillus section Nigri reveals drivers in fungal speciation.</title>
        <authorList>
            <consortium name="DOE Joint Genome Institute"/>
            <person name="Vesth T.C."/>
            <person name="Nybo J."/>
            <person name="Theobald S."/>
            <person name="Brandl J."/>
            <person name="Frisvad J.C."/>
            <person name="Nielsen K.F."/>
            <person name="Lyhne E.K."/>
            <person name="Kogle M.E."/>
            <person name="Kuo A."/>
            <person name="Riley R."/>
            <person name="Clum A."/>
            <person name="Nolan M."/>
            <person name="Lipzen A."/>
            <person name="Salamov A."/>
            <person name="Henrissat B."/>
            <person name="Wiebenga A."/>
            <person name="De vries R.P."/>
            <person name="Grigoriev I.V."/>
            <person name="Mortensen U.H."/>
            <person name="Andersen M.R."/>
            <person name="Baker S.E."/>
        </authorList>
    </citation>
    <scope>NUCLEOTIDE SEQUENCE [LARGE SCALE GENOMIC DNA]</scope>
    <source>
        <strain evidence="1 2">CBS 707.79</strain>
    </source>
</reference>
<name>A0A319DGA3_9EURO</name>
<dbReference type="EMBL" id="KZ825837">
    <property type="protein sequence ID" value="PYH96485.1"/>
    <property type="molecule type" value="Genomic_DNA"/>
</dbReference>
<dbReference type="VEuPathDB" id="FungiDB:BO71DRAFT_177135"/>
<dbReference type="AlphaFoldDB" id="A0A319DGA3"/>
<evidence type="ECO:0000313" key="2">
    <source>
        <dbReference type="Proteomes" id="UP000247810"/>
    </source>
</evidence>
<organism evidence="1 2">
    <name type="scientific">Aspergillus ellipticus CBS 707.79</name>
    <dbReference type="NCBI Taxonomy" id="1448320"/>
    <lineage>
        <taxon>Eukaryota</taxon>
        <taxon>Fungi</taxon>
        <taxon>Dikarya</taxon>
        <taxon>Ascomycota</taxon>
        <taxon>Pezizomycotina</taxon>
        <taxon>Eurotiomycetes</taxon>
        <taxon>Eurotiomycetidae</taxon>
        <taxon>Eurotiales</taxon>
        <taxon>Aspergillaceae</taxon>
        <taxon>Aspergillus</taxon>
        <taxon>Aspergillus subgen. Circumdati</taxon>
    </lineage>
</organism>
<evidence type="ECO:0000313" key="1">
    <source>
        <dbReference type="EMBL" id="PYH96485.1"/>
    </source>
</evidence>
<gene>
    <name evidence="1" type="ORF">BO71DRAFT_177135</name>
</gene>
<keyword evidence="2" id="KW-1185">Reference proteome</keyword>
<sequence length="73" mass="8180">MTALVLSLTFFILEKKYLLILEAVTLCCVARGYDIWLAHDIISIVVLLAHVSCPCSCDVYDICLCFVRFSFGS</sequence>
<accession>A0A319DGA3</accession>
<dbReference type="Proteomes" id="UP000247810">
    <property type="component" value="Unassembled WGS sequence"/>
</dbReference>
<proteinExistence type="predicted"/>